<dbReference type="AlphaFoldDB" id="A0A182QCQ0"/>
<reference evidence="3" key="2">
    <citation type="submission" date="2020-05" db="UniProtKB">
        <authorList>
            <consortium name="EnsemblMetazoa"/>
        </authorList>
    </citation>
    <scope>IDENTIFICATION</scope>
    <source>
        <strain evidence="3">FAR1</strain>
    </source>
</reference>
<feature type="signal peptide" evidence="2">
    <location>
        <begin position="1"/>
        <end position="25"/>
    </location>
</feature>
<sequence length="659" mass="74728">MATFTILLHYTFWLACFFMIPNVHGAVEVIGARPYLESVAKRVVEILETRYISGNSLPIADYVAPIELTEKGISINGNVSFHSAFIAKIASIEFDSQKYSNIFLDSEVTMQGGLKWNGIGVVLDFEANLEEHQGTGTLYVTYNQFDFPLKVTKYFNSTEPTGSLQFMSIDNANKILTVGHPNNKYVQMISRAIMTNFNFRDYMIASFRNWNFQNLLKAVIDEIPFPEDVEHTVCNQTEYESYRDCIEETKALRQKRYATPCPPVIVAPVIHTVKPFEMLVPVNPLMPTTNSPMLKNLDRTIIVRPESHQVDDEDVDDYENNFRVPLNVTTVIRLTNIVNNTNYIHMPTINNTNVNNIQVYANLTDDARDEPVRGKTERCCTAVRPKTCHSSTLGIRCRHQKFQSCGAQCTSDIIHVHKRKRCHRATSQCEEKIAYVPQPKNQTCVYIDDWPFVVCGKVANMSVICAGCYDHYGTGYEAYNGHSRMYDQCRGCYDDAFDVGPKYRRGPVLRPFYYHQAPCYISGNCEDIYRNCGYGCYGHDRIDPAWGDDQLDTYDPSSMHVSVEESDDWGVPTAKCAIVSDGKVIAIKNCTDIDNAYVAAPATHPYYKPIQVKPKNKKVDPSPAVDDEEDPEMYGSGNDALKNEVSFVEEYVDDDDFTL</sequence>
<organism evidence="3 4">
    <name type="scientific">Anopheles farauti</name>
    <dbReference type="NCBI Taxonomy" id="69004"/>
    <lineage>
        <taxon>Eukaryota</taxon>
        <taxon>Metazoa</taxon>
        <taxon>Ecdysozoa</taxon>
        <taxon>Arthropoda</taxon>
        <taxon>Hexapoda</taxon>
        <taxon>Insecta</taxon>
        <taxon>Pterygota</taxon>
        <taxon>Neoptera</taxon>
        <taxon>Endopterygota</taxon>
        <taxon>Diptera</taxon>
        <taxon>Nematocera</taxon>
        <taxon>Culicoidea</taxon>
        <taxon>Culicidae</taxon>
        <taxon>Anophelinae</taxon>
        <taxon>Anopheles</taxon>
    </lineage>
</organism>
<feature type="chain" id="PRO_5008132566" description="Lipid-binding serum glycoprotein N-terminal domain-containing protein" evidence="2">
    <location>
        <begin position="26"/>
        <end position="659"/>
    </location>
</feature>
<dbReference type="Proteomes" id="UP000075886">
    <property type="component" value="Unassembled WGS sequence"/>
</dbReference>
<keyword evidence="4" id="KW-1185">Reference proteome</keyword>
<evidence type="ECO:0000313" key="3">
    <source>
        <dbReference type="EnsemblMetazoa" id="AFAF007535-PA"/>
    </source>
</evidence>
<accession>A0A182QCQ0</accession>
<evidence type="ECO:0000256" key="1">
    <source>
        <dbReference type="SAM" id="MobiDB-lite"/>
    </source>
</evidence>
<dbReference type="EMBL" id="AXCN02001457">
    <property type="status" value="NOT_ANNOTATED_CDS"/>
    <property type="molecule type" value="Genomic_DNA"/>
</dbReference>
<evidence type="ECO:0008006" key="5">
    <source>
        <dbReference type="Google" id="ProtNLM"/>
    </source>
</evidence>
<dbReference type="EnsemblMetazoa" id="AFAF007535-RA">
    <property type="protein sequence ID" value="AFAF007535-PA"/>
    <property type="gene ID" value="AFAF007535"/>
</dbReference>
<protein>
    <recommendedName>
        <fullName evidence="5">Lipid-binding serum glycoprotein N-terminal domain-containing protein</fullName>
    </recommendedName>
</protein>
<dbReference type="VEuPathDB" id="VectorBase:AFAF007535"/>
<evidence type="ECO:0000313" key="4">
    <source>
        <dbReference type="Proteomes" id="UP000075886"/>
    </source>
</evidence>
<evidence type="ECO:0000256" key="2">
    <source>
        <dbReference type="SAM" id="SignalP"/>
    </source>
</evidence>
<reference evidence="4" key="1">
    <citation type="submission" date="2014-01" db="EMBL/GenBank/DDBJ databases">
        <title>The Genome Sequence of Anopheles farauti FAR1 (V2).</title>
        <authorList>
            <consortium name="The Broad Institute Genomics Platform"/>
            <person name="Neafsey D.E."/>
            <person name="Besansky N."/>
            <person name="Howell P."/>
            <person name="Walton C."/>
            <person name="Young S.K."/>
            <person name="Zeng Q."/>
            <person name="Gargeya S."/>
            <person name="Fitzgerald M."/>
            <person name="Haas B."/>
            <person name="Abouelleil A."/>
            <person name="Allen A.W."/>
            <person name="Alvarado L."/>
            <person name="Arachchi H.M."/>
            <person name="Berlin A.M."/>
            <person name="Chapman S.B."/>
            <person name="Gainer-Dewar J."/>
            <person name="Goldberg J."/>
            <person name="Griggs A."/>
            <person name="Gujja S."/>
            <person name="Hansen M."/>
            <person name="Howarth C."/>
            <person name="Imamovic A."/>
            <person name="Ireland A."/>
            <person name="Larimer J."/>
            <person name="McCowan C."/>
            <person name="Murphy C."/>
            <person name="Pearson M."/>
            <person name="Poon T.W."/>
            <person name="Priest M."/>
            <person name="Roberts A."/>
            <person name="Saif S."/>
            <person name="Shea T."/>
            <person name="Sisk P."/>
            <person name="Sykes S."/>
            <person name="Wortman J."/>
            <person name="Nusbaum C."/>
            <person name="Birren B."/>
        </authorList>
    </citation>
    <scope>NUCLEOTIDE SEQUENCE [LARGE SCALE GENOMIC DNA]</scope>
    <source>
        <strain evidence="4">FAR1</strain>
    </source>
</reference>
<keyword evidence="2" id="KW-0732">Signal</keyword>
<name>A0A182QCQ0_9DIPT</name>
<proteinExistence type="predicted"/>
<feature type="region of interest" description="Disordered" evidence="1">
    <location>
        <begin position="613"/>
        <end position="639"/>
    </location>
</feature>